<evidence type="ECO:0000313" key="2">
    <source>
        <dbReference type="EMBL" id="KAK4189681.1"/>
    </source>
</evidence>
<gene>
    <name evidence="2" type="ORF">QBC35DRAFT_134560</name>
</gene>
<proteinExistence type="predicted"/>
<dbReference type="AlphaFoldDB" id="A0AAN7AIA4"/>
<dbReference type="EMBL" id="MU864373">
    <property type="protein sequence ID" value="KAK4189681.1"/>
    <property type="molecule type" value="Genomic_DNA"/>
</dbReference>
<protein>
    <submittedName>
        <fullName evidence="2">Uncharacterized protein</fullName>
    </submittedName>
</protein>
<comment type="caution">
    <text evidence="2">The sequence shown here is derived from an EMBL/GenBank/DDBJ whole genome shotgun (WGS) entry which is preliminary data.</text>
</comment>
<accession>A0AAN7AIA4</accession>
<dbReference type="Proteomes" id="UP001302126">
    <property type="component" value="Unassembled WGS sequence"/>
</dbReference>
<organism evidence="2 3">
    <name type="scientific">Podospora australis</name>
    <dbReference type="NCBI Taxonomy" id="1536484"/>
    <lineage>
        <taxon>Eukaryota</taxon>
        <taxon>Fungi</taxon>
        <taxon>Dikarya</taxon>
        <taxon>Ascomycota</taxon>
        <taxon>Pezizomycotina</taxon>
        <taxon>Sordariomycetes</taxon>
        <taxon>Sordariomycetidae</taxon>
        <taxon>Sordariales</taxon>
        <taxon>Podosporaceae</taxon>
        <taxon>Podospora</taxon>
    </lineage>
</organism>
<evidence type="ECO:0000313" key="3">
    <source>
        <dbReference type="Proteomes" id="UP001302126"/>
    </source>
</evidence>
<name>A0AAN7AIA4_9PEZI</name>
<keyword evidence="3" id="KW-1185">Reference proteome</keyword>
<sequence>MKKHHKPFVPQRKEKETHIEQCGFSKPSISPPASFLSDAVITDKTMLLVAGRDGVCVRVTESRWCWSLVISCRTCSIPAPPPCRSPSSNPTPRWLSSCTEDEEPWRTPTVGGRIQEASDNQFPVDLPFPTAGKEGGFVSEWRNKWALPRIFVWCSSALHKSSKHLTCEEASSSSLAPVYRSNIRNPPFDHGMPSSPRRLRHAAGTGEGKLLFNARTRP</sequence>
<feature type="region of interest" description="Disordered" evidence="1">
    <location>
        <begin position="184"/>
        <end position="218"/>
    </location>
</feature>
<reference evidence="2" key="1">
    <citation type="journal article" date="2023" name="Mol. Phylogenet. Evol.">
        <title>Genome-scale phylogeny and comparative genomics of the fungal order Sordariales.</title>
        <authorList>
            <person name="Hensen N."/>
            <person name="Bonometti L."/>
            <person name="Westerberg I."/>
            <person name="Brannstrom I.O."/>
            <person name="Guillou S."/>
            <person name="Cros-Aarteil S."/>
            <person name="Calhoun S."/>
            <person name="Haridas S."/>
            <person name="Kuo A."/>
            <person name="Mondo S."/>
            <person name="Pangilinan J."/>
            <person name="Riley R."/>
            <person name="LaButti K."/>
            <person name="Andreopoulos B."/>
            <person name="Lipzen A."/>
            <person name="Chen C."/>
            <person name="Yan M."/>
            <person name="Daum C."/>
            <person name="Ng V."/>
            <person name="Clum A."/>
            <person name="Steindorff A."/>
            <person name="Ohm R.A."/>
            <person name="Martin F."/>
            <person name="Silar P."/>
            <person name="Natvig D.O."/>
            <person name="Lalanne C."/>
            <person name="Gautier V."/>
            <person name="Ament-Velasquez S.L."/>
            <person name="Kruys A."/>
            <person name="Hutchinson M.I."/>
            <person name="Powell A.J."/>
            <person name="Barry K."/>
            <person name="Miller A.N."/>
            <person name="Grigoriev I.V."/>
            <person name="Debuchy R."/>
            <person name="Gladieux P."/>
            <person name="Hiltunen Thoren M."/>
            <person name="Johannesson H."/>
        </authorList>
    </citation>
    <scope>NUCLEOTIDE SEQUENCE</scope>
    <source>
        <strain evidence="2">PSN309</strain>
    </source>
</reference>
<evidence type="ECO:0000256" key="1">
    <source>
        <dbReference type="SAM" id="MobiDB-lite"/>
    </source>
</evidence>
<reference evidence="2" key="2">
    <citation type="submission" date="2023-05" db="EMBL/GenBank/DDBJ databases">
        <authorList>
            <consortium name="Lawrence Berkeley National Laboratory"/>
            <person name="Steindorff A."/>
            <person name="Hensen N."/>
            <person name="Bonometti L."/>
            <person name="Westerberg I."/>
            <person name="Brannstrom I.O."/>
            <person name="Guillou S."/>
            <person name="Cros-Aarteil S."/>
            <person name="Calhoun S."/>
            <person name="Haridas S."/>
            <person name="Kuo A."/>
            <person name="Mondo S."/>
            <person name="Pangilinan J."/>
            <person name="Riley R."/>
            <person name="Labutti K."/>
            <person name="Andreopoulos B."/>
            <person name="Lipzen A."/>
            <person name="Chen C."/>
            <person name="Yanf M."/>
            <person name="Daum C."/>
            <person name="Ng V."/>
            <person name="Clum A."/>
            <person name="Ohm R."/>
            <person name="Martin F."/>
            <person name="Silar P."/>
            <person name="Natvig D."/>
            <person name="Lalanne C."/>
            <person name="Gautier V."/>
            <person name="Ament-Velasquez S.L."/>
            <person name="Kruys A."/>
            <person name="Hutchinson M.I."/>
            <person name="Powell A.J."/>
            <person name="Barry K."/>
            <person name="Miller A.N."/>
            <person name="Grigoriev I.V."/>
            <person name="Debuchy R."/>
            <person name="Gladieux P."/>
            <person name="Thoren M.H."/>
            <person name="Johannesson H."/>
        </authorList>
    </citation>
    <scope>NUCLEOTIDE SEQUENCE</scope>
    <source>
        <strain evidence="2">PSN309</strain>
    </source>
</reference>
<feature type="compositionally biased region" description="Polar residues" evidence="1">
    <location>
        <begin position="86"/>
        <end position="98"/>
    </location>
</feature>
<feature type="region of interest" description="Disordered" evidence="1">
    <location>
        <begin position="86"/>
        <end position="108"/>
    </location>
</feature>